<evidence type="ECO:0000313" key="4">
    <source>
        <dbReference type="EMBL" id="MBN8743977.1"/>
    </source>
</evidence>
<gene>
    <name evidence="4" type="ORF">J0I24_06675</name>
</gene>
<dbReference type="FunFam" id="2.70.70.10:FF:000006">
    <property type="entry name" value="M23 family peptidase"/>
    <property type="match status" value="1"/>
</dbReference>
<dbReference type="Proteomes" id="UP000664800">
    <property type="component" value="Unassembled WGS sequence"/>
</dbReference>
<name>A0A8I1SVB0_THIA3</name>
<dbReference type="PANTHER" id="PTHR21666">
    <property type="entry name" value="PEPTIDASE-RELATED"/>
    <property type="match status" value="1"/>
</dbReference>
<protein>
    <submittedName>
        <fullName evidence="4">M23 family metallopeptidase</fullName>
    </submittedName>
</protein>
<organism evidence="4 5">
    <name type="scientific">Thiomonas arsenitoxydans (strain DSM 22701 / CIP 110005 / 3As)</name>
    <dbReference type="NCBI Taxonomy" id="426114"/>
    <lineage>
        <taxon>Bacteria</taxon>
        <taxon>Pseudomonadati</taxon>
        <taxon>Pseudomonadota</taxon>
        <taxon>Betaproteobacteria</taxon>
        <taxon>Burkholderiales</taxon>
        <taxon>Thiomonas</taxon>
    </lineage>
</organism>
<comment type="caution">
    <text evidence="4">The sequence shown here is derived from an EMBL/GenBank/DDBJ whole genome shotgun (WGS) entry which is preliminary data.</text>
</comment>
<dbReference type="CDD" id="cd12797">
    <property type="entry name" value="M23_peptidase"/>
    <property type="match status" value="1"/>
</dbReference>
<dbReference type="InterPro" id="IPR011055">
    <property type="entry name" value="Dup_hybrid_motif"/>
</dbReference>
<dbReference type="SUPFAM" id="SSF51261">
    <property type="entry name" value="Duplicated hybrid motif"/>
    <property type="match status" value="1"/>
</dbReference>
<feature type="domain" description="M23ase beta-sheet core" evidence="3">
    <location>
        <begin position="350"/>
        <end position="444"/>
    </location>
</feature>
<dbReference type="GO" id="GO:0004222">
    <property type="term" value="F:metalloendopeptidase activity"/>
    <property type="evidence" value="ECO:0007669"/>
    <property type="project" value="TreeGrafter"/>
</dbReference>
<dbReference type="Gene3D" id="2.70.70.10">
    <property type="entry name" value="Glucose Permease (Domain IIA)"/>
    <property type="match status" value="1"/>
</dbReference>
<dbReference type="PANTHER" id="PTHR21666:SF289">
    <property type="entry name" value="L-ALA--D-GLU ENDOPEPTIDASE"/>
    <property type="match status" value="1"/>
</dbReference>
<evidence type="ECO:0000259" key="3">
    <source>
        <dbReference type="Pfam" id="PF01551"/>
    </source>
</evidence>
<dbReference type="InterPro" id="IPR016047">
    <property type="entry name" value="M23ase_b-sheet_dom"/>
</dbReference>
<dbReference type="EMBL" id="JAFKMR010000014">
    <property type="protein sequence ID" value="MBN8743977.1"/>
    <property type="molecule type" value="Genomic_DNA"/>
</dbReference>
<evidence type="ECO:0000256" key="2">
    <source>
        <dbReference type="SAM" id="MobiDB-lite"/>
    </source>
</evidence>
<dbReference type="InterPro" id="IPR050570">
    <property type="entry name" value="Cell_wall_metabolism_enzyme"/>
</dbReference>
<proteinExistence type="predicted"/>
<dbReference type="Gene3D" id="3.10.450.350">
    <property type="match status" value="1"/>
</dbReference>
<dbReference type="Pfam" id="PF01551">
    <property type="entry name" value="Peptidase_M23"/>
    <property type="match status" value="1"/>
</dbReference>
<dbReference type="RefSeq" id="WP_276729345.1">
    <property type="nucleotide sequence ID" value="NZ_JAFKMR010000014.1"/>
</dbReference>
<accession>A0A8I1SVB0</accession>
<evidence type="ECO:0000313" key="5">
    <source>
        <dbReference type="Proteomes" id="UP000664800"/>
    </source>
</evidence>
<reference evidence="4" key="1">
    <citation type="submission" date="2021-02" db="EMBL/GenBank/DDBJ databases">
        <title>Thiocyanate and organic carbon inputs drive convergent selection for specific autotrophic Afipia and Thiobacillus strains within complex microbiomes.</title>
        <authorList>
            <person name="Huddy R.J."/>
            <person name="Sachdeva R."/>
            <person name="Kadzinga F."/>
            <person name="Kantor R.S."/>
            <person name="Harrison S.T.L."/>
            <person name="Banfield J.F."/>
        </authorList>
    </citation>
    <scope>NUCLEOTIDE SEQUENCE</scope>
    <source>
        <strain evidence="4">SCN18_13_7_16_R3_B_64_19</strain>
    </source>
</reference>
<feature type="region of interest" description="Disordered" evidence="2">
    <location>
        <begin position="8"/>
        <end position="30"/>
    </location>
</feature>
<evidence type="ECO:0000256" key="1">
    <source>
        <dbReference type="ARBA" id="ARBA00022729"/>
    </source>
</evidence>
<sequence>MAKALRALKETQGRPKFPCPPWGAGRRADPGGAQKAALWVSQRSAEVVQALRAHPRRLAASVGGALLLSSAGAYALVEAQPQLPPRATLATVLDNDVQGQTEALAAVDLRYASSTSVRHRDTVQQLLKRLGVTDPAAIAQLGKNASFRALLAAGGGPEPVRAQVNAQGELLQLAAVLPMPAGTDSLAAPVWRELTVQPGADGTLQVSTTERKLEPRTRLANISVRGALTTALSQSGVPSPVGAQLVKAFAPQIDLRRSLRKGDQVALVYEMQTLDGRELRPGRLLAAEVRSRGVVRQAVWFATHGNAAGGYYTPDGQGLEKAWASSPLPGAKVTSPFGLRMHPVSGRREMHEGVDFAARIGTPVPSVAEGRVKFAGVQSGYGNVIKIAHPGGFETVYAHLSSIAVKPGQTVSEGQNIGKTGNTGTSTGPHLHFEFHAAGRLIDPLRMASYVPQGKPLPPGEKASFFAATAVMRTQLAQAAGSDDAVRLARVD</sequence>
<dbReference type="AlphaFoldDB" id="A0A8I1SVB0"/>
<keyword evidence="1" id="KW-0732">Signal</keyword>